<name>A0A147DRM9_9MICO</name>
<accession>A0A147DRM9</accession>
<dbReference type="InterPro" id="IPR050807">
    <property type="entry name" value="TransReg_Diox_bact_type"/>
</dbReference>
<dbReference type="PATRIC" id="fig|465820.4.peg.1325"/>
<reference evidence="4 5" key="1">
    <citation type="journal article" date="2016" name="Front. Microbiol.">
        <title>Genomic Resource of Rice Seed Associated Bacteria.</title>
        <authorList>
            <person name="Midha S."/>
            <person name="Bansal K."/>
            <person name="Sharma S."/>
            <person name="Kumar N."/>
            <person name="Patil P.P."/>
            <person name="Chaudhry V."/>
            <person name="Patil P.B."/>
        </authorList>
    </citation>
    <scope>NUCLEOTIDE SEQUENCE [LARGE SCALE GENOMIC DNA]</scope>
    <source>
        <strain evidence="4 5">NS359</strain>
    </source>
</reference>
<keyword evidence="1" id="KW-0238">DNA-binding</keyword>
<evidence type="ECO:0000259" key="3">
    <source>
        <dbReference type="PROSITE" id="PS50943"/>
    </source>
</evidence>
<dbReference type="CDD" id="cd00093">
    <property type="entry name" value="HTH_XRE"/>
    <property type="match status" value="1"/>
</dbReference>
<evidence type="ECO:0000256" key="1">
    <source>
        <dbReference type="ARBA" id="ARBA00023125"/>
    </source>
</evidence>
<keyword evidence="2" id="KW-0812">Transmembrane</keyword>
<dbReference type="PANTHER" id="PTHR46797">
    <property type="entry name" value="HTH-TYPE TRANSCRIPTIONAL REGULATOR"/>
    <property type="match status" value="1"/>
</dbReference>
<comment type="caution">
    <text evidence="4">The sequence shown here is derived from an EMBL/GenBank/DDBJ whole genome shotgun (WGS) entry which is preliminary data.</text>
</comment>
<protein>
    <recommendedName>
        <fullName evidence="3">HTH cro/C1-type domain-containing protein</fullName>
    </recommendedName>
</protein>
<evidence type="ECO:0000313" key="5">
    <source>
        <dbReference type="Proteomes" id="UP000072763"/>
    </source>
</evidence>
<dbReference type="GO" id="GO:0003700">
    <property type="term" value="F:DNA-binding transcription factor activity"/>
    <property type="evidence" value="ECO:0007669"/>
    <property type="project" value="TreeGrafter"/>
</dbReference>
<dbReference type="SUPFAM" id="SSF47413">
    <property type="entry name" value="lambda repressor-like DNA-binding domains"/>
    <property type="match status" value="1"/>
</dbReference>
<dbReference type="EMBL" id="LDRC01000030">
    <property type="protein sequence ID" value="KTR52435.1"/>
    <property type="molecule type" value="Genomic_DNA"/>
</dbReference>
<gene>
    <name evidence="4" type="ORF">NS359_06250</name>
</gene>
<dbReference type="GO" id="GO:0003677">
    <property type="term" value="F:DNA binding"/>
    <property type="evidence" value="ECO:0007669"/>
    <property type="project" value="UniProtKB-KW"/>
</dbReference>
<dbReference type="OrthoDB" id="513181at2"/>
<dbReference type="Pfam" id="PF01381">
    <property type="entry name" value="HTH_3"/>
    <property type="match status" value="1"/>
</dbReference>
<dbReference type="AlphaFoldDB" id="A0A147DRM9"/>
<dbReference type="RefSeq" id="WP_058749421.1">
    <property type="nucleotide sequence ID" value="NZ_LDRC01000030.1"/>
</dbReference>
<sequence length="176" mass="19323">MNEMRIATLRRERGWTQERLAEASGVAVRTVQRLEGGKDASLETLSAIARALEVPVRELFAQEDPAELEPGVRGLDERTEAAEAAAAAATMQQDARDRFVAGFWSFSTAVGVVFGIVAVLLLVLHVWSPLVFLLVGAYWAVRRPVGRFLLDSVLGARLDRRWPLSTATDVPVRAAR</sequence>
<evidence type="ECO:0000256" key="2">
    <source>
        <dbReference type="SAM" id="Phobius"/>
    </source>
</evidence>
<feature type="transmembrane region" description="Helical" evidence="2">
    <location>
        <begin position="99"/>
        <end position="118"/>
    </location>
</feature>
<dbReference type="Proteomes" id="UP000072763">
    <property type="component" value="Unassembled WGS sequence"/>
</dbReference>
<dbReference type="STRING" id="465820.NS263_12045"/>
<organism evidence="4 5">
    <name type="scientific">Curtobacterium oceanosedimentum</name>
    <dbReference type="NCBI Taxonomy" id="465820"/>
    <lineage>
        <taxon>Bacteria</taxon>
        <taxon>Bacillati</taxon>
        <taxon>Actinomycetota</taxon>
        <taxon>Actinomycetes</taxon>
        <taxon>Micrococcales</taxon>
        <taxon>Microbacteriaceae</taxon>
        <taxon>Curtobacterium</taxon>
    </lineage>
</organism>
<keyword evidence="2" id="KW-1133">Transmembrane helix</keyword>
<dbReference type="SMART" id="SM00530">
    <property type="entry name" value="HTH_XRE"/>
    <property type="match status" value="1"/>
</dbReference>
<keyword evidence="2" id="KW-0472">Membrane</keyword>
<dbReference type="PROSITE" id="PS50943">
    <property type="entry name" value="HTH_CROC1"/>
    <property type="match status" value="1"/>
</dbReference>
<feature type="transmembrane region" description="Helical" evidence="2">
    <location>
        <begin position="124"/>
        <end position="141"/>
    </location>
</feature>
<dbReference type="InterPro" id="IPR001387">
    <property type="entry name" value="Cro/C1-type_HTH"/>
</dbReference>
<feature type="domain" description="HTH cro/C1-type" evidence="3">
    <location>
        <begin position="6"/>
        <end position="59"/>
    </location>
</feature>
<evidence type="ECO:0000313" key="4">
    <source>
        <dbReference type="EMBL" id="KTR52435.1"/>
    </source>
</evidence>
<dbReference type="Gene3D" id="1.10.260.40">
    <property type="entry name" value="lambda repressor-like DNA-binding domains"/>
    <property type="match status" value="1"/>
</dbReference>
<proteinExistence type="predicted"/>
<dbReference type="PANTHER" id="PTHR46797:SF1">
    <property type="entry name" value="METHYLPHOSPHONATE SYNTHASE"/>
    <property type="match status" value="1"/>
</dbReference>
<dbReference type="GO" id="GO:0005829">
    <property type="term" value="C:cytosol"/>
    <property type="evidence" value="ECO:0007669"/>
    <property type="project" value="TreeGrafter"/>
</dbReference>
<dbReference type="InterPro" id="IPR010982">
    <property type="entry name" value="Lambda_DNA-bd_dom_sf"/>
</dbReference>